<evidence type="ECO:0000256" key="1">
    <source>
        <dbReference type="ARBA" id="ARBA00010105"/>
    </source>
</evidence>
<dbReference type="OrthoDB" id="10265310at2759"/>
<dbReference type="AlphaFoldDB" id="A0A154PA46"/>
<gene>
    <name evidence="2" type="ORF">WN55_11282</name>
</gene>
<dbReference type="PANTHER" id="PTHR11215">
    <property type="entry name" value="METAL DEPENDENT HYDROLASE - RELATED"/>
    <property type="match status" value="1"/>
</dbReference>
<reference evidence="2 3" key="1">
    <citation type="submission" date="2015-07" db="EMBL/GenBank/DDBJ databases">
        <title>The genome of Dufourea novaeangliae.</title>
        <authorList>
            <person name="Pan H."/>
            <person name="Kapheim K."/>
        </authorList>
    </citation>
    <scope>NUCLEOTIDE SEQUENCE [LARGE SCALE GENOMIC DNA]</scope>
    <source>
        <strain evidence="2">0120121106</strain>
        <tissue evidence="2">Whole body</tissue>
    </source>
</reference>
<organism evidence="2 3">
    <name type="scientific">Dufourea novaeangliae</name>
    <name type="common">Sweat bee</name>
    <dbReference type="NCBI Taxonomy" id="178035"/>
    <lineage>
        <taxon>Eukaryota</taxon>
        <taxon>Metazoa</taxon>
        <taxon>Ecdysozoa</taxon>
        <taxon>Arthropoda</taxon>
        <taxon>Hexapoda</taxon>
        <taxon>Insecta</taxon>
        <taxon>Pterygota</taxon>
        <taxon>Neoptera</taxon>
        <taxon>Endopterygota</taxon>
        <taxon>Hymenoptera</taxon>
        <taxon>Apocrita</taxon>
        <taxon>Aculeata</taxon>
        <taxon>Apoidea</taxon>
        <taxon>Anthophila</taxon>
        <taxon>Halictidae</taxon>
        <taxon>Rophitinae</taxon>
        <taxon>Dufourea</taxon>
    </lineage>
</organism>
<keyword evidence="3" id="KW-1185">Reference proteome</keyword>
<dbReference type="Proteomes" id="UP000076502">
    <property type="component" value="Unassembled WGS sequence"/>
</dbReference>
<dbReference type="GO" id="GO:0005737">
    <property type="term" value="C:cytoplasm"/>
    <property type="evidence" value="ECO:0007669"/>
    <property type="project" value="TreeGrafter"/>
</dbReference>
<dbReference type="GO" id="GO:0005634">
    <property type="term" value="C:nucleus"/>
    <property type="evidence" value="ECO:0007669"/>
    <property type="project" value="TreeGrafter"/>
</dbReference>
<name>A0A154PA46_DUFNO</name>
<protein>
    <submittedName>
        <fullName evidence="2">UPF0160 protein MYG1, mitochondrial</fullName>
    </submittedName>
</protein>
<proteinExistence type="inferred from homology"/>
<dbReference type="STRING" id="178035.A0A154PA46"/>
<accession>A0A154PA46</accession>
<dbReference type="EMBL" id="KQ434857">
    <property type="protein sequence ID" value="KZC08779.1"/>
    <property type="molecule type" value="Genomic_DNA"/>
</dbReference>
<sequence>MTGKIKIGTHDGCFHCDEALACFMLKTLPRYKDAEIIRSREQSILDTCDVVVDVGSEYNHSKHRYDHHMRDFNESVSTVIKKPGYDCKLKLSSAGLIYCHFGHEVLKQLLPEASDSDIETIFKKVYDTFIKEIDCIDNGVSMFDGEPVYRIVTHLSARVHFLNPIWNSKDIDVQEQFLKAVELTGKDFVQHVFCTANSWLPARSIVEESIKKRFEVDPSGEIIELPCAVEWSEHLFAIEKELNLQPTLKYIIFKDSSHRVRCVPVVPSSFVCRMFLPESWAGLRDEDLERASGIDGAIFVHSVRFIGGCKTREGALTMARKSLELGKSESN</sequence>
<dbReference type="InterPro" id="IPR003226">
    <property type="entry name" value="MYG1_exonuclease"/>
</dbReference>
<dbReference type="PANTHER" id="PTHR11215:SF1">
    <property type="entry name" value="MYG1 EXONUCLEASE"/>
    <property type="match status" value="1"/>
</dbReference>
<evidence type="ECO:0000313" key="3">
    <source>
        <dbReference type="Proteomes" id="UP000076502"/>
    </source>
</evidence>
<comment type="similarity">
    <text evidence="1">Belongs to the MYG1 family.</text>
</comment>
<dbReference type="Pfam" id="PF03690">
    <property type="entry name" value="MYG1_exonuc"/>
    <property type="match status" value="1"/>
</dbReference>
<evidence type="ECO:0000313" key="2">
    <source>
        <dbReference type="EMBL" id="KZC08779.1"/>
    </source>
</evidence>